<protein>
    <submittedName>
        <fullName evidence="1">Uncharacterized protein</fullName>
    </submittedName>
</protein>
<comment type="caution">
    <text evidence="1">The sequence shown here is derived from an EMBL/GenBank/DDBJ whole genome shotgun (WGS) entry which is preliminary data.</text>
</comment>
<proteinExistence type="predicted"/>
<evidence type="ECO:0000313" key="2">
    <source>
        <dbReference type="Proteomes" id="UP001377168"/>
    </source>
</evidence>
<dbReference type="Proteomes" id="UP001377168">
    <property type="component" value="Unassembled WGS sequence"/>
</dbReference>
<gene>
    <name evidence="1" type="ORF">WKI67_08315</name>
</gene>
<sequence>MTDRRQEDPVQSDHEPDQPVPRDPPDQQDLGGEDALDIPRSSSDEREDEEGGRSGKGDDDKPDQSLPDADESGAGRTGEPRSGSVHPEQPVPDEPSG</sequence>
<name>A0ACC6PPT9_9ACTN</name>
<accession>A0ACC6PPT9</accession>
<dbReference type="EMBL" id="JBBKAJ010000022">
    <property type="protein sequence ID" value="MEJ8633399.1"/>
    <property type="molecule type" value="Genomic_DNA"/>
</dbReference>
<evidence type="ECO:0000313" key="1">
    <source>
        <dbReference type="EMBL" id="MEJ8633399.1"/>
    </source>
</evidence>
<keyword evidence="2" id="KW-1185">Reference proteome</keyword>
<reference evidence="1" key="1">
    <citation type="submission" date="2024-03" db="EMBL/GenBank/DDBJ databases">
        <title>Novel Streptomyces species of biotechnological and ecological value are a feature of Machair soil.</title>
        <authorList>
            <person name="Prole J.R."/>
            <person name="Goodfellow M."/>
            <person name="Allenby N."/>
            <person name="Ward A.C."/>
        </authorList>
    </citation>
    <scope>NUCLEOTIDE SEQUENCE</scope>
    <source>
        <strain evidence="1">MS2.AVA.5</strain>
    </source>
</reference>
<organism evidence="1 2">
    <name type="scientific">Streptomyces achmelvichensis</name>
    <dbReference type="NCBI Taxonomy" id="3134111"/>
    <lineage>
        <taxon>Bacteria</taxon>
        <taxon>Bacillati</taxon>
        <taxon>Actinomycetota</taxon>
        <taxon>Actinomycetes</taxon>
        <taxon>Kitasatosporales</taxon>
        <taxon>Streptomycetaceae</taxon>
        <taxon>Streptomyces</taxon>
    </lineage>
</organism>